<proteinExistence type="predicted"/>
<keyword evidence="2" id="KW-1185">Reference proteome</keyword>
<comment type="caution">
    <text evidence="1">The sequence shown here is derived from an EMBL/GenBank/DDBJ whole genome shotgun (WGS) entry which is preliminary data.</text>
</comment>
<accession>A0ABV9NQG2</accession>
<dbReference type="RefSeq" id="WP_017186742.1">
    <property type="nucleotide sequence ID" value="NZ_JBHSGK010000003.1"/>
</dbReference>
<organism evidence="1 2">
    <name type="scientific">Bacillus daqingensis</name>
    <dbReference type="NCBI Taxonomy" id="872396"/>
    <lineage>
        <taxon>Bacteria</taxon>
        <taxon>Bacillati</taxon>
        <taxon>Bacillota</taxon>
        <taxon>Bacilli</taxon>
        <taxon>Bacillales</taxon>
        <taxon>Bacillaceae</taxon>
        <taxon>Bacillus</taxon>
    </lineage>
</organism>
<evidence type="ECO:0000313" key="1">
    <source>
        <dbReference type="EMBL" id="MFC4735452.1"/>
    </source>
</evidence>
<dbReference type="SUPFAM" id="SSF52833">
    <property type="entry name" value="Thioredoxin-like"/>
    <property type="match status" value="1"/>
</dbReference>
<dbReference type="CDD" id="cd02966">
    <property type="entry name" value="TlpA_like_family"/>
    <property type="match status" value="1"/>
</dbReference>
<dbReference type="EMBL" id="JBHSGK010000003">
    <property type="protein sequence ID" value="MFC4735452.1"/>
    <property type="molecule type" value="Genomic_DNA"/>
</dbReference>
<name>A0ABV9NQG2_9BACI</name>
<protein>
    <submittedName>
        <fullName evidence="1">TlpA family protein disulfide reductase</fullName>
    </submittedName>
</protein>
<evidence type="ECO:0000313" key="2">
    <source>
        <dbReference type="Proteomes" id="UP001595896"/>
    </source>
</evidence>
<dbReference type="InterPro" id="IPR036249">
    <property type="entry name" value="Thioredoxin-like_sf"/>
</dbReference>
<sequence>MATFERTLDEATKFLEENPVSMPIIFDDEGEMAEIYLNEGLPTTFFINEDGIVVDKVVGEVTKEMIEERIEYFL</sequence>
<reference evidence="2" key="1">
    <citation type="journal article" date="2019" name="Int. J. Syst. Evol. Microbiol.">
        <title>The Global Catalogue of Microorganisms (GCM) 10K type strain sequencing project: providing services to taxonomists for standard genome sequencing and annotation.</title>
        <authorList>
            <consortium name="The Broad Institute Genomics Platform"/>
            <consortium name="The Broad Institute Genome Sequencing Center for Infectious Disease"/>
            <person name="Wu L."/>
            <person name="Ma J."/>
        </authorList>
    </citation>
    <scope>NUCLEOTIDE SEQUENCE [LARGE SCALE GENOMIC DNA]</scope>
    <source>
        <strain evidence="2">JCM 12165</strain>
    </source>
</reference>
<gene>
    <name evidence="1" type="ORF">ACFO4L_02540</name>
</gene>
<dbReference type="Proteomes" id="UP001595896">
    <property type="component" value="Unassembled WGS sequence"/>
</dbReference>
<dbReference type="Gene3D" id="3.40.30.10">
    <property type="entry name" value="Glutaredoxin"/>
    <property type="match status" value="1"/>
</dbReference>